<dbReference type="SUPFAM" id="SSF55816">
    <property type="entry name" value="5'-nucleotidase (syn. UDP-sugar hydrolase), C-terminal domain"/>
    <property type="match status" value="1"/>
</dbReference>
<dbReference type="InterPro" id="IPR008334">
    <property type="entry name" value="5'-Nucleotdase_C"/>
</dbReference>
<evidence type="ECO:0000313" key="6">
    <source>
        <dbReference type="EMBL" id="KFE35886.1"/>
    </source>
</evidence>
<dbReference type="Pfam" id="PF00149">
    <property type="entry name" value="Metallophos"/>
    <property type="match status" value="1"/>
</dbReference>
<reference evidence="7" key="1">
    <citation type="submission" date="2013-04" db="EMBL/GenBank/DDBJ databases">
        <title>Thioclava sp. 13D2W-2 Genome Sequencing.</title>
        <authorList>
            <person name="Lai Q."/>
            <person name="Li G."/>
            <person name="Shao Z."/>
        </authorList>
    </citation>
    <scope>NUCLEOTIDE SEQUENCE [LARGE SCALE GENOMIC DNA]</scope>
    <source>
        <strain evidence="7">13D2W-2</strain>
    </source>
</reference>
<proteinExistence type="inferred from homology"/>
<dbReference type="PANTHER" id="PTHR11575">
    <property type="entry name" value="5'-NUCLEOTIDASE-RELATED"/>
    <property type="match status" value="1"/>
</dbReference>
<gene>
    <name evidence="6" type="primary">cpdB</name>
    <name evidence="6" type="ORF">DW2_04635</name>
</gene>
<dbReference type="InterPro" id="IPR004843">
    <property type="entry name" value="Calcineurin-like_PHP"/>
</dbReference>
<evidence type="ECO:0000256" key="2">
    <source>
        <dbReference type="ARBA" id="ARBA00022729"/>
    </source>
</evidence>
<keyword evidence="3 6" id="KW-0378">Hydrolase</keyword>
<comment type="similarity">
    <text evidence="1 3">Belongs to the 5'-nucleotidase family.</text>
</comment>
<sequence length="643" mass="69158">MGYLPDRLGAGQHIELEPTQVTLALRLIETTDLHGQVRSYDYFNDRPAPCTGLAALAPEIARARDEASNSLLFDCGDFLQGTPMTQIWGEAEPHVEGIANPMIAVMNAVGYDAAALGNHEFDFGTARLEQARNEARFPFLGANLAARGGSEGNLPKGIAPWVLLERDMTDDAGRTHRLRIAVIGFLPPPIPPLPQMPPNAGLHTTCLLDAASDHMPDIRRAMPDLVIALAHTGIAPILGQDISHASQPARLGPQGLAQIDGIDVILFGHDHRTFPAPQQTGDGGIDPHASTLHGKPAINAGTGGTHIGVLDLSLEKRDGRWSIRNHAANLRQAGDVRDCECPAILELSADAHTRTLTHIRREIGVSLHPLHSYFATLGPDPTLALIARAKLRHARDCLVDRPERHLPMIAAVSAFKAGGLGGPGNYVDIPAGKLRANHLDDLYLYNNAIGAVEISGTELRDWLELAASVFQRQLPGGTGAKLLDPTFASYQFDVFPGLTYEIDLSAPARYDSTGRLMASGTGRIRDLHHAGRKIADEERFVVLSSDFRLAGGGGFRPRGRPVSLTREPAPIRDLLLAEIQRPHADPAPAARPVWRFAPIPGARVICQTGPGAVSHLSDLRRAGMSVTPLPLDDEGFLPLEIAL</sequence>
<dbReference type="PROSITE" id="PS00786">
    <property type="entry name" value="5_NUCLEOTIDASE_2"/>
    <property type="match status" value="1"/>
</dbReference>
<feature type="domain" description="5'-Nucleotidase C-terminal" evidence="5">
    <location>
        <begin position="410"/>
        <end position="555"/>
    </location>
</feature>
<name>A0A085TYT9_9RHOB</name>
<dbReference type="eggNOG" id="COG0737">
    <property type="taxonomic scope" value="Bacteria"/>
</dbReference>
<evidence type="ECO:0000256" key="1">
    <source>
        <dbReference type="ARBA" id="ARBA00006654"/>
    </source>
</evidence>
<organism evidence="6 7">
    <name type="scientific">Thioclava atlantica</name>
    <dbReference type="NCBI Taxonomy" id="1317124"/>
    <lineage>
        <taxon>Bacteria</taxon>
        <taxon>Pseudomonadati</taxon>
        <taxon>Pseudomonadota</taxon>
        <taxon>Alphaproteobacteria</taxon>
        <taxon>Rhodobacterales</taxon>
        <taxon>Paracoccaceae</taxon>
        <taxon>Thioclava</taxon>
    </lineage>
</organism>
<dbReference type="GO" id="GO:0046872">
    <property type="term" value="F:metal ion binding"/>
    <property type="evidence" value="ECO:0007669"/>
    <property type="project" value="InterPro"/>
</dbReference>
<dbReference type="Gene3D" id="3.60.21.10">
    <property type="match status" value="1"/>
</dbReference>
<dbReference type="InterPro" id="IPR006179">
    <property type="entry name" value="5_nucleotidase/apyrase"/>
</dbReference>
<accession>A0A085TYT9</accession>
<dbReference type="PATRIC" id="fig|1317124.6.peg.939"/>
<dbReference type="GO" id="GO:0008663">
    <property type="term" value="F:2',3'-cyclic-nucleotide 2'-phosphodiesterase activity"/>
    <property type="evidence" value="ECO:0007669"/>
    <property type="project" value="UniProtKB-EC"/>
</dbReference>
<dbReference type="InterPro" id="IPR006146">
    <property type="entry name" value="5'-Nucleotdase_CS"/>
</dbReference>
<dbReference type="Pfam" id="PF02872">
    <property type="entry name" value="5_nucleotid_C"/>
    <property type="match status" value="1"/>
</dbReference>
<dbReference type="GO" id="GO:0000166">
    <property type="term" value="F:nucleotide binding"/>
    <property type="evidence" value="ECO:0007669"/>
    <property type="project" value="UniProtKB-KW"/>
</dbReference>
<feature type="domain" description="Calcineurin-like phosphoesterase" evidence="4">
    <location>
        <begin position="26"/>
        <end position="272"/>
    </location>
</feature>
<dbReference type="RefSeq" id="WP_051855420.1">
    <property type="nucleotide sequence ID" value="NZ_AQRC01000003.1"/>
</dbReference>
<reference evidence="6 7" key="2">
    <citation type="journal article" date="2015" name="Antonie Van Leeuwenhoek">
        <title>Thioclava indica sp. nov., isolated from surface seawater of the Indian Ocean.</title>
        <authorList>
            <person name="Liu Y."/>
            <person name="Lai Q."/>
            <person name="Du J."/>
            <person name="Xu H."/>
            <person name="Jiang L."/>
            <person name="Shao Z."/>
        </authorList>
    </citation>
    <scope>NUCLEOTIDE SEQUENCE [LARGE SCALE GENOMIC DNA]</scope>
    <source>
        <strain evidence="6 7">13D2W-2</strain>
    </source>
</reference>
<keyword evidence="7" id="KW-1185">Reference proteome</keyword>
<evidence type="ECO:0000259" key="4">
    <source>
        <dbReference type="Pfam" id="PF00149"/>
    </source>
</evidence>
<dbReference type="InterPro" id="IPR036907">
    <property type="entry name" value="5'-Nucleotdase_C_sf"/>
</dbReference>
<dbReference type="STRING" id="1317124.DW2_04635"/>
<dbReference type="GO" id="GO:0009166">
    <property type="term" value="P:nucleotide catabolic process"/>
    <property type="evidence" value="ECO:0007669"/>
    <property type="project" value="InterPro"/>
</dbReference>
<comment type="caution">
    <text evidence="6">The sequence shown here is derived from an EMBL/GenBank/DDBJ whole genome shotgun (WGS) entry which is preliminary data.</text>
</comment>
<dbReference type="PANTHER" id="PTHR11575:SF6">
    <property type="entry name" value="2',3'-CYCLIC-NUCLEOTIDE 2'-PHOSPHODIESTERASE_3'-NUCLEOTIDASE"/>
    <property type="match status" value="1"/>
</dbReference>
<dbReference type="EC" id="3.1.4.16" evidence="6"/>
<dbReference type="AlphaFoldDB" id="A0A085TYT9"/>
<dbReference type="GO" id="GO:0030288">
    <property type="term" value="C:outer membrane-bounded periplasmic space"/>
    <property type="evidence" value="ECO:0007669"/>
    <property type="project" value="TreeGrafter"/>
</dbReference>
<evidence type="ECO:0000259" key="5">
    <source>
        <dbReference type="Pfam" id="PF02872"/>
    </source>
</evidence>
<evidence type="ECO:0000313" key="7">
    <source>
        <dbReference type="Proteomes" id="UP000028607"/>
    </source>
</evidence>
<dbReference type="Proteomes" id="UP000028607">
    <property type="component" value="Unassembled WGS sequence"/>
</dbReference>
<dbReference type="Gene3D" id="3.90.780.10">
    <property type="entry name" value="5'-Nucleotidase, C-terminal domain"/>
    <property type="match status" value="1"/>
</dbReference>
<keyword evidence="3" id="KW-0547">Nucleotide-binding</keyword>
<dbReference type="EMBL" id="AQRC01000003">
    <property type="protein sequence ID" value="KFE35886.1"/>
    <property type="molecule type" value="Genomic_DNA"/>
</dbReference>
<keyword evidence="2" id="KW-0732">Signal</keyword>
<evidence type="ECO:0000256" key="3">
    <source>
        <dbReference type="RuleBase" id="RU362119"/>
    </source>
</evidence>
<dbReference type="PROSITE" id="PS00785">
    <property type="entry name" value="5_NUCLEOTIDASE_1"/>
    <property type="match status" value="1"/>
</dbReference>
<dbReference type="OrthoDB" id="9803927at2"/>
<dbReference type="InterPro" id="IPR029052">
    <property type="entry name" value="Metallo-depent_PP-like"/>
</dbReference>
<protein>
    <submittedName>
        <fullName evidence="6">Bifunctional 2',3'-cyclic nucleotide 2'-phosphodiesterase/3'-nucleotidase periplasmic protein</fullName>
        <ecNumber evidence="6">3.1.4.16</ecNumber>
    </submittedName>
</protein>
<dbReference type="SUPFAM" id="SSF56300">
    <property type="entry name" value="Metallo-dependent phosphatases"/>
    <property type="match status" value="1"/>
</dbReference>
<dbReference type="PRINTS" id="PR01607">
    <property type="entry name" value="APYRASEFAMLY"/>
</dbReference>